<dbReference type="AlphaFoldDB" id="A0AAV9E8S2"/>
<reference evidence="2" key="1">
    <citation type="journal article" date="2023" name="Nat. Commun.">
        <title>Diploid and tetraploid genomes of Acorus and the evolution of monocots.</title>
        <authorList>
            <person name="Ma L."/>
            <person name="Liu K.W."/>
            <person name="Li Z."/>
            <person name="Hsiao Y.Y."/>
            <person name="Qi Y."/>
            <person name="Fu T."/>
            <person name="Tang G.D."/>
            <person name="Zhang D."/>
            <person name="Sun W.H."/>
            <person name="Liu D.K."/>
            <person name="Li Y."/>
            <person name="Chen G.Z."/>
            <person name="Liu X.D."/>
            <person name="Liao X.Y."/>
            <person name="Jiang Y.T."/>
            <person name="Yu X."/>
            <person name="Hao Y."/>
            <person name="Huang J."/>
            <person name="Zhao X.W."/>
            <person name="Ke S."/>
            <person name="Chen Y.Y."/>
            <person name="Wu W.L."/>
            <person name="Hsu J.L."/>
            <person name="Lin Y.F."/>
            <person name="Huang M.D."/>
            <person name="Li C.Y."/>
            <person name="Huang L."/>
            <person name="Wang Z.W."/>
            <person name="Zhao X."/>
            <person name="Zhong W.Y."/>
            <person name="Peng D.H."/>
            <person name="Ahmad S."/>
            <person name="Lan S."/>
            <person name="Zhang J.S."/>
            <person name="Tsai W.C."/>
            <person name="Van de Peer Y."/>
            <person name="Liu Z.J."/>
        </authorList>
    </citation>
    <scope>NUCLEOTIDE SEQUENCE</scope>
    <source>
        <strain evidence="2">CP</strain>
    </source>
</reference>
<protein>
    <submittedName>
        <fullName evidence="2">UDP-glucose 6-dehydrogenase 3</fullName>
    </submittedName>
</protein>
<feature type="region of interest" description="Disordered" evidence="1">
    <location>
        <begin position="42"/>
        <end position="63"/>
    </location>
</feature>
<dbReference type="Proteomes" id="UP001180020">
    <property type="component" value="Unassembled WGS sequence"/>
</dbReference>
<dbReference type="EMBL" id="JAUJYO010000009">
    <property type="protein sequence ID" value="KAK1309571.1"/>
    <property type="molecule type" value="Genomic_DNA"/>
</dbReference>
<gene>
    <name evidence="2" type="primary">UGD3</name>
    <name evidence="2" type="ORF">QJS10_CPA09g00883</name>
</gene>
<organism evidence="2 3">
    <name type="scientific">Acorus calamus</name>
    <name type="common">Sweet flag</name>
    <dbReference type="NCBI Taxonomy" id="4465"/>
    <lineage>
        <taxon>Eukaryota</taxon>
        <taxon>Viridiplantae</taxon>
        <taxon>Streptophyta</taxon>
        <taxon>Embryophyta</taxon>
        <taxon>Tracheophyta</taxon>
        <taxon>Spermatophyta</taxon>
        <taxon>Magnoliopsida</taxon>
        <taxon>Liliopsida</taxon>
        <taxon>Acoraceae</taxon>
        <taxon>Acorus</taxon>
    </lineage>
</organism>
<feature type="compositionally biased region" description="Polar residues" evidence="1">
    <location>
        <begin position="47"/>
        <end position="63"/>
    </location>
</feature>
<sequence length="135" mass="14492">MLKIVKLDGDGGDRGGGDSGVEGILDFMLASVEERDSHMSRPLYHPLQSSKPGLMTSSPSLNPDSTTLSAPTMLVNIHFSSGVEYHVVDSDIIFVNTPTKIHNLGAGKAAYLTYIVVKKSIVPVKIAETIEKIQP</sequence>
<keyword evidence="3" id="KW-1185">Reference proteome</keyword>
<proteinExistence type="predicted"/>
<reference evidence="2" key="2">
    <citation type="submission" date="2023-06" db="EMBL/GenBank/DDBJ databases">
        <authorList>
            <person name="Ma L."/>
            <person name="Liu K.-W."/>
            <person name="Li Z."/>
            <person name="Hsiao Y.-Y."/>
            <person name="Qi Y."/>
            <person name="Fu T."/>
            <person name="Tang G."/>
            <person name="Zhang D."/>
            <person name="Sun W.-H."/>
            <person name="Liu D.-K."/>
            <person name="Li Y."/>
            <person name="Chen G.-Z."/>
            <person name="Liu X.-D."/>
            <person name="Liao X.-Y."/>
            <person name="Jiang Y.-T."/>
            <person name="Yu X."/>
            <person name="Hao Y."/>
            <person name="Huang J."/>
            <person name="Zhao X.-W."/>
            <person name="Ke S."/>
            <person name="Chen Y.-Y."/>
            <person name="Wu W.-L."/>
            <person name="Hsu J.-L."/>
            <person name="Lin Y.-F."/>
            <person name="Huang M.-D."/>
            <person name="Li C.-Y."/>
            <person name="Huang L."/>
            <person name="Wang Z.-W."/>
            <person name="Zhao X."/>
            <person name="Zhong W.-Y."/>
            <person name="Peng D.-H."/>
            <person name="Ahmad S."/>
            <person name="Lan S."/>
            <person name="Zhang J.-S."/>
            <person name="Tsai W.-C."/>
            <person name="Van De Peer Y."/>
            <person name="Liu Z.-J."/>
        </authorList>
    </citation>
    <scope>NUCLEOTIDE SEQUENCE</scope>
    <source>
        <strain evidence="2">CP</strain>
        <tissue evidence="2">Leaves</tissue>
    </source>
</reference>
<evidence type="ECO:0000313" key="2">
    <source>
        <dbReference type="EMBL" id="KAK1309571.1"/>
    </source>
</evidence>
<comment type="caution">
    <text evidence="2">The sequence shown here is derived from an EMBL/GenBank/DDBJ whole genome shotgun (WGS) entry which is preliminary data.</text>
</comment>
<name>A0AAV9E8S2_ACOCL</name>
<evidence type="ECO:0000313" key="3">
    <source>
        <dbReference type="Proteomes" id="UP001180020"/>
    </source>
</evidence>
<accession>A0AAV9E8S2</accession>
<evidence type="ECO:0000256" key="1">
    <source>
        <dbReference type="SAM" id="MobiDB-lite"/>
    </source>
</evidence>